<feature type="region of interest" description="Disordered" evidence="6">
    <location>
        <begin position="1"/>
        <end position="44"/>
    </location>
</feature>
<keyword evidence="1 5" id="KW-0479">Metal-binding</keyword>
<dbReference type="GO" id="GO:0005634">
    <property type="term" value="C:nucleus"/>
    <property type="evidence" value="ECO:0007669"/>
    <property type="project" value="UniProtKB-SubCell"/>
</dbReference>
<dbReference type="SUPFAM" id="SSF82927">
    <property type="entry name" value="Cysteine-rich DNA binding domain, (DM domain)"/>
    <property type="match status" value="1"/>
</dbReference>
<dbReference type="Proteomes" id="UP000504635">
    <property type="component" value="Unplaced"/>
</dbReference>
<evidence type="ECO:0000256" key="5">
    <source>
        <dbReference type="PROSITE-ProRule" id="PRU00070"/>
    </source>
</evidence>
<dbReference type="GO" id="GO:0000981">
    <property type="term" value="F:DNA-binding transcription factor activity, RNA polymerase II-specific"/>
    <property type="evidence" value="ECO:0007669"/>
    <property type="project" value="TreeGrafter"/>
</dbReference>
<organism evidence="8 9">
    <name type="scientific">Sitophilus oryzae</name>
    <name type="common">Rice weevil</name>
    <name type="synonym">Curculio oryzae</name>
    <dbReference type="NCBI Taxonomy" id="7048"/>
    <lineage>
        <taxon>Eukaryota</taxon>
        <taxon>Metazoa</taxon>
        <taxon>Ecdysozoa</taxon>
        <taxon>Arthropoda</taxon>
        <taxon>Hexapoda</taxon>
        <taxon>Insecta</taxon>
        <taxon>Pterygota</taxon>
        <taxon>Neoptera</taxon>
        <taxon>Endopterygota</taxon>
        <taxon>Coleoptera</taxon>
        <taxon>Polyphaga</taxon>
        <taxon>Cucujiformia</taxon>
        <taxon>Curculionidae</taxon>
        <taxon>Dryophthorinae</taxon>
        <taxon>Sitophilus</taxon>
    </lineage>
</organism>
<dbReference type="GeneID" id="115889412"/>
<dbReference type="AlphaFoldDB" id="A0A6J2YPP5"/>
<sequence>MSADSPPRLSTLDSKINLSGGGSTSGSTVPSPSSSSSAPRSRPKCARCQNHFKKVLLKGHKRYCMYRSCKCHKCILTLEKQKVMARQTAMRRAQVLDEEMLRKGNLDQSTIPKSPSPPIPKADMTNFDCDSSVSSQFSNNPSPHGTTSYVGRRRQSPVITVPATSTSIPTGIPGDIQSYEYKPHQNADLLEDCQKLLDKFNYPWEMMPLMYTILRDAKGDLEEASRRIDEGDRDGKKTVELYLLCEENKDKFQHHDHMVWLICVIFKEAEGTYQDIQKQIESAQECTDLSDGCQRLLDKFNYFKDMRPLINVILKYSRGDWKKASQRIEEGQVAGQSASNLLGLCAKIKDRFQHHFRMVLLVYVIYKYAKEDHEEALKQICTAHLEVGKAIRDIRYSYELSCARLCPRLYTSAAPIYSPLHMSSFPMYQPYVQTPVLLVPPLPCSTSSPSPSSNPPQQLTYYTPDAEVVQTVPILNQPNYYVKENKIVL</sequence>
<evidence type="ECO:0000259" key="7">
    <source>
        <dbReference type="PROSITE" id="PS50809"/>
    </source>
</evidence>
<dbReference type="PROSITE" id="PS50809">
    <property type="entry name" value="DM_2"/>
    <property type="match status" value="1"/>
</dbReference>
<dbReference type="SMART" id="SM00301">
    <property type="entry name" value="DM"/>
    <property type="match status" value="1"/>
</dbReference>
<dbReference type="PANTHER" id="PTHR12322:SF116">
    <property type="entry name" value="DOUBLESEX-MAB RELATED 99B"/>
    <property type="match status" value="1"/>
</dbReference>
<keyword evidence="3 5" id="KW-0238">DNA-binding</keyword>
<dbReference type="GO" id="GO:0046872">
    <property type="term" value="F:metal ion binding"/>
    <property type="evidence" value="ECO:0007669"/>
    <property type="project" value="UniProtKB-KW"/>
</dbReference>
<feature type="domain" description="DM" evidence="7">
    <location>
        <begin position="45"/>
        <end position="92"/>
    </location>
</feature>
<dbReference type="PANTHER" id="PTHR12322">
    <property type="entry name" value="DOUBLESEX AND MAB-3 RELATED TRANSCRIPTION FACTOR DMRT"/>
    <property type="match status" value="1"/>
</dbReference>
<reference evidence="9" key="1">
    <citation type="submission" date="2025-08" db="UniProtKB">
        <authorList>
            <consortium name="RefSeq"/>
        </authorList>
    </citation>
    <scope>IDENTIFICATION</scope>
    <source>
        <tissue evidence="9">Gonads</tissue>
    </source>
</reference>
<dbReference type="Gene3D" id="1.10.8.10">
    <property type="entry name" value="DNA helicase RuvA subunit, C-terminal domain"/>
    <property type="match status" value="3"/>
</dbReference>
<evidence type="ECO:0000313" key="8">
    <source>
        <dbReference type="Proteomes" id="UP000504635"/>
    </source>
</evidence>
<dbReference type="Gene3D" id="4.10.1040.10">
    <property type="entry name" value="DM DNA-binding domain"/>
    <property type="match status" value="1"/>
</dbReference>
<dbReference type="RefSeq" id="XP_030765259.1">
    <property type="nucleotide sequence ID" value="XM_030909399.1"/>
</dbReference>
<dbReference type="InterPro" id="IPR001275">
    <property type="entry name" value="DM_DNA-bd"/>
</dbReference>
<keyword evidence="4 5" id="KW-0539">Nucleus</keyword>
<dbReference type="PROSITE" id="PS40000">
    <property type="entry name" value="DM_1"/>
    <property type="match status" value="1"/>
</dbReference>
<evidence type="ECO:0000256" key="4">
    <source>
        <dbReference type="ARBA" id="ARBA00023242"/>
    </source>
</evidence>
<evidence type="ECO:0000256" key="1">
    <source>
        <dbReference type="ARBA" id="ARBA00022723"/>
    </source>
</evidence>
<dbReference type="FunCoup" id="A0A6J2YPP5">
    <property type="interactions" value="133"/>
</dbReference>
<evidence type="ECO:0000256" key="3">
    <source>
        <dbReference type="ARBA" id="ARBA00023125"/>
    </source>
</evidence>
<dbReference type="Pfam" id="PF00751">
    <property type="entry name" value="DM"/>
    <property type="match status" value="1"/>
</dbReference>
<comment type="subcellular location">
    <subcellularLocation>
        <location evidence="5">Nucleus</location>
    </subcellularLocation>
</comment>
<dbReference type="InterPro" id="IPR014932">
    <property type="entry name" value="DSX_dimer"/>
</dbReference>
<feature type="compositionally biased region" description="Low complexity" evidence="6">
    <location>
        <begin position="131"/>
        <end position="143"/>
    </location>
</feature>
<dbReference type="FunFam" id="4.10.1040.10:FF:000001">
    <property type="entry name" value="doublesex- and mab-3-related transcription factor 1"/>
    <property type="match status" value="1"/>
</dbReference>
<keyword evidence="8" id="KW-1185">Reference proteome</keyword>
<dbReference type="InParanoid" id="A0A6J2YPP5"/>
<dbReference type="Pfam" id="PF08828">
    <property type="entry name" value="DSX_dimer"/>
    <property type="match status" value="2"/>
</dbReference>
<dbReference type="KEGG" id="soy:115889412"/>
<evidence type="ECO:0000256" key="6">
    <source>
        <dbReference type="SAM" id="MobiDB-lite"/>
    </source>
</evidence>
<name>A0A6J2YPP5_SITOR</name>
<gene>
    <name evidence="9" type="primary">LOC115889412</name>
</gene>
<dbReference type="SMART" id="SM01143">
    <property type="entry name" value="DSX_dimer"/>
    <property type="match status" value="3"/>
</dbReference>
<dbReference type="GO" id="GO:0007548">
    <property type="term" value="P:sex differentiation"/>
    <property type="evidence" value="ECO:0007669"/>
    <property type="project" value="TreeGrafter"/>
</dbReference>
<dbReference type="InterPro" id="IPR026607">
    <property type="entry name" value="DMRT"/>
</dbReference>
<feature type="region of interest" description="Disordered" evidence="6">
    <location>
        <begin position="130"/>
        <end position="154"/>
    </location>
</feature>
<accession>A0A6J2YPP5</accession>
<proteinExistence type="predicted"/>
<dbReference type="InterPro" id="IPR036407">
    <property type="entry name" value="DM_DNA-bd_sf"/>
</dbReference>
<feature type="DNA-binding region" description="DM" evidence="5">
    <location>
        <begin position="45"/>
        <end position="92"/>
    </location>
</feature>
<evidence type="ECO:0000313" key="9">
    <source>
        <dbReference type="RefSeq" id="XP_030765259.1"/>
    </source>
</evidence>
<protein>
    <submittedName>
        <fullName evidence="9">Uncharacterized protein LOC115889412 isoform X1</fullName>
    </submittedName>
</protein>
<evidence type="ECO:0000256" key="2">
    <source>
        <dbReference type="ARBA" id="ARBA00022833"/>
    </source>
</evidence>
<keyword evidence="2 5" id="KW-0862">Zinc</keyword>
<dbReference type="OrthoDB" id="5842031at2759"/>
<dbReference type="GO" id="GO:0000978">
    <property type="term" value="F:RNA polymerase II cis-regulatory region sequence-specific DNA binding"/>
    <property type="evidence" value="ECO:0007669"/>
    <property type="project" value="TreeGrafter"/>
</dbReference>
<feature type="compositionally biased region" description="Low complexity" evidence="6">
    <location>
        <begin position="25"/>
        <end position="40"/>
    </location>
</feature>